<keyword evidence="5 10" id="KW-0067">ATP-binding</keyword>
<keyword evidence="11" id="KW-1185">Reference proteome</keyword>
<keyword evidence="3" id="KW-0410">Iron transport</keyword>
<accession>A0A4R6GQM3</accession>
<keyword evidence="7" id="KW-0406">Ion transport</keyword>
<evidence type="ECO:0000313" key="10">
    <source>
        <dbReference type="EMBL" id="TDN97591.1"/>
    </source>
</evidence>
<dbReference type="Gene3D" id="3.40.50.300">
    <property type="entry name" value="P-loop containing nucleotide triphosphate hydrolases"/>
    <property type="match status" value="1"/>
</dbReference>
<evidence type="ECO:0000259" key="9">
    <source>
        <dbReference type="PROSITE" id="PS50893"/>
    </source>
</evidence>
<dbReference type="InterPro" id="IPR027417">
    <property type="entry name" value="P-loop_NTPase"/>
</dbReference>
<evidence type="ECO:0000313" key="11">
    <source>
        <dbReference type="Proteomes" id="UP000295150"/>
    </source>
</evidence>
<dbReference type="AlphaFoldDB" id="A0A4R6GQM3"/>
<evidence type="ECO:0000256" key="2">
    <source>
        <dbReference type="ARBA" id="ARBA00022475"/>
    </source>
</evidence>
<dbReference type="PROSITE" id="PS50893">
    <property type="entry name" value="ABC_TRANSPORTER_2"/>
    <property type="match status" value="1"/>
</dbReference>
<comment type="caution">
    <text evidence="10">The sequence shown here is derived from an EMBL/GenBank/DDBJ whole genome shotgun (WGS) entry which is preliminary data.</text>
</comment>
<dbReference type="InterPro" id="IPR017871">
    <property type="entry name" value="ABC_transporter-like_CS"/>
</dbReference>
<dbReference type="SMART" id="SM00382">
    <property type="entry name" value="AAA"/>
    <property type="match status" value="1"/>
</dbReference>
<feature type="domain" description="ABC transporter" evidence="9">
    <location>
        <begin position="3"/>
        <end position="233"/>
    </location>
</feature>
<evidence type="ECO:0000256" key="6">
    <source>
        <dbReference type="ARBA" id="ARBA00023004"/>
    </source>
</evidence>
<gene>
    <name evidence="10" type="ORF">DFO68_13022</name>
</gene>
<keyword evidence="1" id="KW-0813">Transport</keyword>
<evidence type="ECO:0000256" key="1">
    <source>
        <dbReference type="ARBA" id="ARBA00022448"/>
    </source>
</evidence>
<evidence type="ECO:0000256" key="7">
    <source>
        <dbReference type="ARBA" id="ARBA00023065"/>
    </source>
</evidence>
<dbReference type="SUPFAM" id="SSF50331">
    <property type="entry name" value="MOP-like"/>
    <property type="match status" value="1"/>
</dbReference>
<dbReference type="CDD" id="cd03259">
    <property type="entry name" value="ABC_Carb_Solutes_like"/>
    <property type="match status" value="1"/>
</dbReference>
<dbReference type="PROSITE" id="PS00211">
    <property type="entry name" value="ABC_TRANSPORTER_1"/>
    <property type="match status" value="1"/>
</dbReference>
<evidence type="ECO:0000256" key="3">
    <source>
        <dbReference type="ARBA" id="ARBA00022496"/>
    </source>
</evidence>
<dbReference type="OrthoDB" id="9802264at2"/>
<dbReference type="InterPro" id="IPR050093">
    <property type="entry name" value="ABC_SmlMolc_Importer"/>
</dbReference>
<keyword evidence="4" id="KW-0547">Nucleotide-binding</keyword>
<keyword evidence="8" id="KW-0472">Membrane</keyword>
<name>A0A4R6GQM3_9GAMM</name>
<dbReference type="GO" id="GO:0043190">
    <property type="term" value="C:ATP-binding cassette (ABC) transporter complex"/>
    <property type="evidence" value="ECO:0007669"/>
    <property type="project" value="InterPro"/>
</dbReference>
<dbReference type="InterPro" id="IPR015853">
    <property type="entry name" value="ABC_transpr_FbpC"/>
</dbReference>
<dbReference type="EMBL" id="SNWH01000030">
    <property type="protein sequence ID" value="TDN97591.1"/>
    <property type="molecule type" value="Genomic_DNA"/>
</dbReference>
<dbReference type="InterPro" id="IPR003439">
    <property type="entry name" value="ABC_transporter-like_ATP-bd"/>
</dbReference>
<dbReference type="Proteomes" id="UP000295150">
    <property type="component" value="Unassembled WGS sequence"/>
</dbReference>
<dbReference type="SUPFAM" id="SSF52540">
    <property type="entry name" value="P-loop containing nucleoside triphosphate hydrolases"/>
    <property type="match status" value="1"/>
</dbReference>
<dbReference type="GO" id="GO:0015408">
    <property type="term" value="F:ABC-type ferric iron transporter activity"/>
    <property type="evidence" value="ECO:0007669"/>
    <property type="project" value="InterPro"/>
</dbReference>
<protein>
    <submittedName>
        <fullName evidence="10">Putative spermidine/putrescine transport system ATP-binding protein</fullName>
    </submittedName>
</protein>
<dbReference type="InterPro" id="IPR003593">
    <property type="entry name" value="AAA+_ATPase"/>
</dbReference>
<dbReference type="InterPro" id="IPR013611">
    <property type="entry name" value="Transp-assoc_OB_typ2"/>
</dbReference>
<dbReference type="PANTHER" id="PTHR42781">
    <property type="entry name" value="SPERMIDINE/PUTRESCINE IMPORT ATP-BINDING PROTEIN POTA"/>
    <property type="match status" value="1"/>
</dbReference>
<dbReference type="PANTHER" id="PTHR42781:SF4">
    <property type="entry name" value="SPERMIDINE_PUTRESCINE IMPORT ATP-BINDING PROTEIN POTA"/>
    <property type="match status" value="1"/>
</dbReference>
<evidence type="ECO:0000256" key="4">
    <source>
        <dbReference type="ARBA" id="ARBA00022741"/>
    </source>
</evidence>
<evidence type="ECO:0000256" key="8">
    <source>
        <dbReference type="ARBA" id="ARBA00023136"/>
    </source>
</evidence>
<proteinExistence type="predicted"/>
<dbReference type="FunFam" id="3.40.50.300:FF:000425">
    <property type="entry name" value="Probable ABC transporter, ATP-binding subunit"/>
    <property type="match status" value="1"/>
</dbReference>
<keyword evidence="2" id="KW-1003">Cell membrane</keyword>
<dbReference type="Pfam" id="PF00005">
    <property type="entry name" value="ABC_tran"/>
    <property type="match status" value="1"/>
</dbReference>
<dbReference type="GO" id="GO:0016887">
    <property type="term" value="F:ATP hydrolysis activity"/>
    <property type="evidence" value="ECO:0007669"/>
    <property type="project" value="InterPro"/>
</dbReference>
<dbReference type="GO" id="GO:0015697">
    <property type="term" value="P:quaternary ammonium group transport"/>
    <property type="evidence" value="ECO:0007669"/>
    <property type="project" value="UniProtKB-ARBA"/>
</dbReference>
<reference evidence="10 11" key="1">
    <citation type="submission" date="2019-03" db="EMBL/GenBank/DDBJ databases">
        <title>Freshwater and sediment microbial communities from various areas in North America, analyzing microbe dynamics in response to fracking.</title>
        <authorList>
            <person name="Lamendella R."/>
        </authorList>
    </citation>
    <scope>NUCLEOTIDE SEQUENCE [LARGE SCALE GENOMIC DNA]</scope>
    <source>
        <strain evidence="10 11">1_TX</strain>
    </source>
</reference>
<evidence type="ECO:0000256" key="5">
    <source>
        <dbReference type="ARBA" id="ARBA00022840"/>
    </source>
</evidence>
<dbReference type="RefSeq" id="WP_133484308.1">
    <property type="nucleotide sequence ID" value="NZ_SNWH01000030.1"/>
</dbReference>
<organism evidence="10 11">
    <name type="scientific">Halomonas ventosae</name>
    <dbReference type="NCBI Taxonomy" id="229007"/>
    <lineage>
        <taxon>Bacteria</taxon>
        <taxon>Pseudomonadati</taxon>
        <taxon>Pseudomonadota</taxon>
        <taxon>Gammaproteobacteria</taxon>
        <taxon>Oceanospirillales</taxon>
        <taxon>Halomonadaceae</taxon>
        <taxon>Halomonas</taxon>
    </lineage>
</organism>
<keyword evidence="6" id="KW-0408">Iron</keyword>
<dbReference type="GO" id="GO:0005524">
    <property type="term" value="F:ATP binding"/>
    <property type="evidence" value="ECO:0007669"/>
    <property type="project" value="UniProtKB-KW"/>
</dbReference>
<dbReference type="Pfam" id="PF08402">
    <property type="entry name" value="TOBE_2"/>
    <property type="match status" value="1"/>
</dbReference>
<dbReference type="InterPro" id="IPR008995">
    <property type="entry name" value="Mo/tungstate-bd_C_term_dom"/>
</dbReference>
<sequence>MSIELRGISKSYEQTEVLRQIDLDLPSQGVTALVGPSGSGKTTLLNIIAGLVEADGGRIEIGGVDIGGLDVAERRIGYVFQSFALFPHLDVLDNVAFGLRVRGVARKERHARAMEALSLVQMQSFAKRPIDKLSGGQRQRVALARALVIEPRVLLLDEPLSALDPILRDAIRLELRALLERLDITTLLVTHDQMDAFVLADRIVMLRDGALVQTGSPRDLYLAPNDVGVARFFGLVNLLDGQQGAVLRPEDLRLPEEGARADLVIEVTRQVFLGDRVRVFGMSKTGQDIVVDLPKHSAYAPGNRLGLVVDPQRAAFADVPLTEKSA</sequence>